<dbReference type="PANTHER" id="PTHR24304:SF2">
    <property type="entry name" value="24-HYDROXYCHOLESTEROL 7-ALPHA-HYDROXYLASE"/>
    <property type="match status" value="1"/>
</dbReference>
<reference evidence="7" key="1">
    <citation type="journal article" date="2020" name="Stud. Mycol.">
        <title>101 Dothideomycetes genomes: a test case for predicting lifestyles and emergence of pathogens.</title>
        <authorList>
            <person name="Haridas S."/>
            <person name="Albert R."/>
            <person name="Binder M."/>
            <person name="Bloem J."/>
            <person name="Labutti K."/>
            <person name="Salamov A."/>
            <person name="Andreopoulos B."/>
            <person name="Baker S."/>
            <person name="Barry K."/>
            <person name="Bills G."/>
            <person name="Bluhm B."/>
            <person name="Cannon C."/>
            <person name="Castanera R."/>
            <person name="Culley D."/>
            <person name="Daum C."/>
            <person name="Ezra D."/>
            <person name="Gonzalez J."/>
            <person name="Henrissat B."/>
            <person name="Kuo A."/>
            <person name="Liang C."/>
            <person name="Lipzen A."/>
            <person name="Lutzoni F."/>
            <person name="Magnuson J."/>
            <person name="Mondo S."/>
            <person name="Nolan M."/>
            <person name="Ohm R."/>
            <person name="Pangilinan J."/>
            <person name="Park H.-J."/>
            <person name="Ramirez L."/>
            <person name="Alfaro M."/>
            <person name="Sun H."/>
            <person name="Tritt A."/>
            <person name="Yoshinaga Y."/>
            <person name="Zwiers L.-H."/>
            <person name="Turgeon B."/>
            <person name="Goodwin S."/>
            <person name="Spatafora J."/>
            <person name="Crous P."/>
            <person name="Grigoriev I."/>
        </authorList>
    </citation>
    <scope>NUCLEOTIDE SEQUENCE</scope>
    <source>
        <strain evidence="7">CBS 122368</strain>
    </source>
</reference>
<name>A0A6A6IQR4_9PLEO</name>
<dbReference type="GO" id="GO:0008395">
    <property type="term" value="F:steroid hydroxylase activity"/>
    <property type="evidence" value="ECO:0007669"/>
    <property type="project" value="TreeGrafter"/>
</dbReference>
<dbReference type="SUPFAM" id="SSF48264">
    <property type="entry name" value="Cytochrome P450"/>
    <property type="match status" value="1"/>
</dbReference>
<sequence length="632" mass="71647">MALSSFAMASLSNSSADLFTERALFSSNLQCCHPNSNPSLWHLGAGGSNGRAVALAPSTTPAAPSGHRVLFFQFTILFLLVRYACRVIAFQPRHWGKWGNEVPRKPPLLPYLVPMWGSTLSFIFRPRNFMMRVGRHFGRFMPVRVRLLFGDVYIIRGQENISSLWKESTHSNYTELLGFMLDRMFDMPAKALKLWKDDSGFLPKPHPNSNTAPNNRIDAIIHQLAHDFLLSPRSSQIADRFSNLLEKRLSGLPIGSQWVGMDDLMEFFQLQMTSANIEALYGPILQSEQPTLCEDFWLFNRHIGALCKQFPKWTVNWTVPQACAARARILRTIKHWQSRMLGKSNSDEKLPDAYWNADFIRKWHDKLTGMDGFDENAVASLYFSMLWVSNVNIIPCAFWTALELYRDPRTLAEARTSATRCMSAPVSDALSPLPSIPDLTKDPLLQSVFAEALRLRTHAYITRYFSHKSVVVGKEWLIPQKKICLLSTMPAHHDETIWNTYNGRFPLETFWARRFIIDPEDPMSGPIKPEARSQTRRSRADSVTGEGTQLTFSTEGLSASWIPFGGGPRACPGRHVGKQQVLATIALLIQQFDIEILADEPAWEMDESGYGPGVQRPVAKVPFRIRRRESSV</sequence>
<feature type="region of interest" description="Disordered" evidence="6">
    <location>
        <begin position="522"/>
        <end position="547"/>
    </location>
</feature>
<dbReference type="InterPro" id="IPR017972">
    <property type="entry name" value="Cyt_P450_CS"/>
</dbReference>
<dbReference type="InterPro" id="IPR050529">
    <property type="entry name" value="CYP450_sterol_14alpha_dmase"/>
</dbReference>
<comment type="similarity">
    <text evidence="1 5">Belongs to the cytochrome P450 family.</text>
</comment>
<dbReference type="PANTHER" id="PTHR24304">
    <property type="entry name" value="CYTOCHROME P450 FAMILY 7"/>
    <property type="match status" value="1"/>
</dbReference>
<protein>
    <submittedName>
        <fullName evidence="7">Cytochrome P450</fullName>
    </submittedName>
</protein>
<dbReference type="GO" id="GO:0020037">
    <property type="term" value="F:heme binding"/>
    <property type="evidence" value="ECO:0007669"/>
    <property type="project" value="InterPro"/>
</dbReference>
<evidence type="ECO:0000256" key="3">
    <source>
        <dbReference type="ARBA" id="ARBA00022723"/>
    </source>
</evidence>
<dbReference type="RefSeq" id="XP_033687899.1">
    <property type="nucleotide sequence ID" value="XM_033828037.1"/>
</dbReference>
<dbReference type="AlphaFoldDB" id="A0A6A6IQR4"/>
<organism evidence="7 8">
    <name type="scientific">Trematosphaeria pertusa</name>
    <dbReference type="NCBI Taxonomy" id="390896"/>
    <lineage>
        <taxon>Eukaryota</taxon>
        <taxon>Fungi</taxon>
        <taxon>Dikarya</taxon>
        <taxon>Ascomycota</taxon>
        <taxon>Pezizomycotina</taxon>
        <taxon>Dothideomycetes</taxon>
        <taxon>Pleosporomycetidae</taxon>
        <taxon>Pleosporales</taxon>
        <taxon>Massarineae</taxon>
        <taxon>Trematosphaeriaceae</taxon>
        <taxon>Trematosphaeria</taxon>
    </lineage>
</organism>
<dbReference type="GeneID" id="54581367"/>
<dbReference type="PROSITE" id="PS00086">
    <property type="entry name" value="CYTOCHROME_P450"/>
    <property type="match status" value="1"/>
</dbReference>
<evidence type="ECO:0000313" key="8">
    <source>
        <dbReference type="Proteomes" id="UP000800094"/>
    </source>
</evidence>
<keyword evidence="2 5" id="KW-0349">Heme</keyword>
<evidence type="ECO:0000313" key="7">
    <source>
        <dbReference type="EMBL" id="KAF2252895.1"/>
    </source>
</evidence>
<keyword evidence="5" id="KW-0560">Oxidoreductase</keyword>
<proteinExistence type="inferred from homology"/>
<dbReference type="Pfam" id="PF00067">
    <property type="entry name" value="p450"/>
    <property type="match status" value="2"/>
</dbReference>
<dbReference type="InterPro" id="IPR001128">
    <property type="entry name" value="Cyt_P450"/>
</dbReference>
<evidence type="ECO:0000256" key="2">
    <source>
        <dbReference type="ARBA" id="ARBA00022617"/>
    </source>
</evidence>
<dbReference type="GO" id="GO:0016705">
    <property type="term" value="F:oxidoreductase activity, acting on paired donors, with incorporation or reduction of molecular oxygen"/>
    <property type="evidence" value="ECO:0007669"/>
    <property type="project" value="InterPro"/>
</dbReference>
<dbReference type="GO" id="GO:0005506">
    <property type="term" value="F:iron ion binding"/>
    <property type="evidence" value="ECO:0007669"/>
    <property type="project" value="InterPro"/>
</dbReference>
<dbReference type="Proteomes" id="UP000800094">
    <property type="component" value="Unassembled WGS sequence"/>
</dbReference>
<evidence type="ECO:0000256" key="6">
    <source>
        <dbReference type="SAM" id="MobiDB-lite"/>
    </source>
</evidence>
<dbReference type="OrthoDB" id="3366823at2759"/>
<evidence type="ECO:0000256" key="1">
    <source>
        <dbReference type="ARBA" id="ARBA00010617"/>
    </source>
</evidence>
<dbReference type="Gene3D" id="1.10.630.10">
    <property type="entry name" value="Cytochrome P450"/>
    <property type="match status" value="1"/>
</dbReference>
<evidence type="ECO:0000256" key="5">
    <source>
        <dbReference type="RuleBase" id="RU000461"/>
    </source>
</evidence>
<dbReference type="EMBL" id="ML987191">
    <property type="protein sequence ID" value="KAF2252895.1"/>
    <property type="molecule type" value="Genomic_DNA"/>
</dbReference>
<accession>A0A6A6IQR4</accession>
<keyword evidence="3 5" id="KW-0479">Metal-binding</keyword>
<keyword evidence="5" id="KW-0503">Monooxygenase</keyword>
<keyword evidence="8" id="KW-1185">Reference proteome</keyword>
<gene>
    <name evidence="7" type="ORF">BU26DRAFT_515318</name>
</gene>
<evidence type="ECO:0000256" key="4">
    <source>
        <dbReference type="ARBA" id="ARBA00023004"/>
    </source>
</evidence>
<keyword evidence="4 5" id="KW-0408">Iron</keyword>
<dbReference type="InterPro" id="IPR036396">
    <property type="entry name" value="Cyt_P450_sf"/>
</dbReference>